<reference evidence="2 3" key="1">
    <citation type="journal article" date="2010" name="Plant Cell">
        <title>The Chlorella variabilis NC64A genome reveals adaptation to photosymbiosis, coevolution with viruses, and cryptic sex.</title>
        <authorList>
            <person name="Blanc G."/>
            <person name="Duncan G."/>
            <person name="Agarkova I."/>
            <person name="Borodovsky M."/>
            <person name="Gurnon J."/>
            <person name="Kuo A."/>
            <person name="Lindquist E."/>
            <person name="Lucas S."/>
            <person name="Pangilinan J."/>
            <person name="Polle J."/>
            <person name="Salamov A."/>
            <person name="Terry A."/>
            <person name="Yamada T."/>
            <person name="Dunigan D.D."/>
            <person name="Grigoriev I.V."/>
            <person name="Claverie J.M."/>
            <person name="Van Etten J.L."/>
        </authorList>
    </citation>
    <scope>NUCLEOTIDE SEQUENCE [LARGE SCALE GENOMIC DNA]</scope>
    <source>
        <strain evidence="2 3">NC64A</strain>
    </source>
</reference>
<sequence length="1639" mass="166960">MSTPVFLEQHLQRLKVPHPAVQQAVVVGVFDALAKTPGLPRADRDAAVEQCLACDSKAAVEAAVLALLPLASAGASAAARVQDQLLAALSTAGSHTVPVLADALLQLFEGQLQPATPVPPSSPAPAGWRTHPLSKALLSSAGAGQPLVLGVARLLMRAAEAAAAPAAVPDAAVFERLLAQLRPFLSFVLLDSQLAAQHPLMPPQLRSTLARVACCTTSPAAQAQLLQFLATHLPALRLSLTASTVGASAGGTSAELEAAASAAVADVMDVVESADEDPDADTIASLAAHLVCLCYDAARAQAAALLQQLGVALARLAAYWPQLVLPYAADLGLLLQQQPRGWLGGGEAKALMALLGQLLQQAAGTGPGEARAGSGGQPQPQQLAALLLLPLLQEVAFSNTKFVKHWAAHLLALLVQLTLAAAASSNSGATSGRRATRDQQQLDGGVLLIACALLQHPAQPVQRASLHAALAALAATPLLGLSLLPLLVQQLQGQVKLFLSGKCQRPPRLLLDLLRALPAAGRHPAALPFVLRTLQPLLSAGFAAPGQQPGLALRVSRAECLRDVATSDPDKAVELVGLIQESLADEAPAVQAAALDCVALLCEANVLEFYAAWHVVHRAAPRLPDHPAAAAAWVRLLGCGALDAAVQPQPAAAIIDALWLAAAHEAPQVRRQAYASLAAFQFGILEEIGALCPLDSYAALLRAELRQPTQQQRDATGRVRRAAAHAMAECEALSVLPSQLLGGSLAAAADLLARLPEVAPAAVLFFYAPPPPSEGSSKTAAAAARQAAAAYQAVFAEVVRQQAAPGSAATEDARTAAEALPAWSAFLRRWMAGVRAASRSKQTNEQQKGQQQVATDAALQPLPALVTAVHGALRDAAAPAGEQPAAVKRAALAALGATAESVRVALGPSALQELLKLMQQQLHDLWTAASGAAAAAAAATGLGLACSALSSSTAQLHQQVAAAMSQQPLAAAGSPAAAAALCTLLQASAAAGCSAGVAPGKDVSSSLCLLLSVAKTGGSHEPAGRSAAAADGQVVGSAAAAAGTLLASALRHGFTPSTPEEGPTAVLQLLLAVPDAAVRLPHAAAAKQGAAAGIAVLLTEGVVDLASPLYKTAVGVLEGLALRDSNPRARRACAAPLAALCYASRCGGGGGAAGGSASHGAAAGGSRGFAQLPPDGALRPLLESLLEGRWVLPGDEDAGAAGGQELAAADAAAILRCVAAAERLPGMNYSAVCRRLLRTFNAPAVASEEVQHAVVSFVADQGARQQQHHHLADLAAELVGQRCLAAAAVAAQRRVLLRLPQLQAALPESQAVGALHAVCQYVAAAPASQRLLLPLLHATEQLLCGTSATSTGLRLAAQQAMAELLLPLLPAPGQYPLHLTAALTATDSEEYQISTGCYPDALLSMQQRCWAAALRCLQLLPRQQLEGVLQQPLVLQQLPLHAAYATAALVANGALEGRALQHPRNLLLAAPGGGSGSGSLSWKQQGLVAAFVGRAVATLPEGQQQQWLLDVLEACGVSPFALSACASVGGALQLAAAILASSAAAAGATDQIAADHISTAGPSDAAVHSLPFTLPVLLASPAWQHGASAALLLQRLSAALHAAQEQSISVDNLALLRRCLLAARHYLPLDMWQQLASLL</sequence>
<dbReference type="Pfam" id="PF12530">
    <property type="entry name" value="DUF3730"/>
    <property type="match status" value="1"/>
</dbReference>
<dbReference type="KEGG" id="cvr:CHLNCDRAFT_135908"/>
<dbReference type="Proteomes" id="UP000008141">
    <property type="component" value="Unassembled WGS sequence"/>
</dbReference>
<dbReference type="InterPro" id="IPR045163">
    <property type="entry name" value="Focadhesin/RST1"/>
</dbReference>
<dbReference type="OrthoDB" id="6125419at2759"/>
<feature type="domain" description="DUF3730" evidence="1">
    <location>
        <begin position="553"/>
        <end position="677"/>
    </location>
</feature>
<evidence type="ECO:0000259" key="1">
    <source>
        <dbReference type="Pfam" id="PF12530"/>
    </source>
</evidence>
<dbReference type="InterPro" id="IPR016024">
    <property type="entry name" value="ARM-type_fold"/>
</dbReference>
<dbReference type="EMBL" id="GL433849">
    <property type="protein sequence ID" value="EFN53835.1"/>
    <property type="molecule type" value="Genomic_DNA"/>
</dbReference>
<name>E1ZJC1_CHLVA</name>
<evidence type="ECO:0000313" key="2">
    <source>
        <dbReference type="EMBL" id="EFN53835.1"/>
    </source>
</evidence>
<dbReference type="RefSeq" id="XP_005845937.1">
    <property type="nucleotide sequence ID" value="XM_005845875.1"/>
</dbReference>
<dbReference type="InterPro" id="IPR022542">
    <property type="entry name" value="FOCAD/RST1_DUF3730"/>
</dbReference>
<evidence type="ECO:0000313" key="3">
    <source>
        <dbReference type="Proteomes" id="UP000008141"/>
    </source>
</evidence>
<dbReference type="GO" id="GO:0060147">
    <property type="term" value="P:regulation of post-transcriptional gene silencing"/>
    <property type="evidence" value="ECO:0007669"/>
    <property type="project" value="InterPro"/>
</dbReference>
<gene>
    <name evidence="2" type="ORF">CHLNCDRAFT_135908</name>
</gene>
<dbReference type="eggNOG" id="ENOG502QQKG">
    <property type="taxonomic scope" value="Eukaryota"/>
</dbReference>
<dbReference type="SUPFAM" id="SSF48371">
    <property type="entry name" value="ARM repeat"/>
    <property type="match status" value="2"/>
</dbReference>
<keyword evidence="3" id="KW-1185">Reference proteome</keyword>
<proteinExistence type="predicted"/>
<accession>E1ZJC1</accession>
<dbReference type="PANTHER" id="PTHR16212:SF4">
    <property type="entry name" value="FOCADHESIN"/>
    <property type="match status" value="1"/>
</dbReference>
<protein>
    <recommendedName>
        <fullName evidence="1">DUF3730 domain-containing protein</fullName>
    </recommendedName>
</protein>
<dbReference type="PANTHER" id="PTHR16212">
    <property type="entry name" value="FOCADHESIN FAMILY MEMBER"/>
    <property type="match status" value="1"/>
</dbReference>
<organism evidence="3">
    <name type="scientific">Chlorella variabilis</name>
    <name type="common">Green alga</name>
    <dbReference type="NCBI Taxonomy" id="554065"/>
    <lineage>
        <taxon>Eukaryota</taxon>
        <taxon>Viridiplantae</taxon>
        <taxon>Chlorophyta</taxon>
        <taxon>core chlorophytes</taxon>
        <taxon>Trebouxiophyceae</taxon>
        <taxon>Chlorellales</taxon>
        <taxon>Chlorellaceae</taxon>
        <taxon>Chlorella clade</taxon>
        <taxon>Chlorella</taxon>
    </lineage>
</organism>
<dbReference type="GeneID" id="17353498"/>
<dbReference type="InParanoid" id="E1ZJC1"/>